<dbReference type="Gene3D" id="2.102.10.10">
    <property type="entry name" value="Rieske [2Fe-2S] iron-sulphur domain"/>
    <property type="match status" value="1"/>
</dbReference>
<dbReference type="InterPro" id="IPR015881">
    <property type="entry name" value="ARHD_Rieske_2Fe_2S"/>
</dbReference>
<dbReference type="PROSITE" id="PS51296">
    <property type="entry name" value="RIESKE"/>
    <property type="match status" value="1"/>
</dbReference>
<evidence type="ECO:0000256" key="3">
    <source>
        <dbReference type="ARBA" id="ARBA00023002"/>
    </source>
</evidence>
<dbReference type="InterPro" id="IPR017941">
    <property type="entry name" value="Rieske_2Fe-2S"/>
</dbReference>
<dbReference type="GO" id="GO:0051537">
    <property type="term" value="F:2 iron, 2 sulfur cluster binding"/>
    <property type="evidence" value="ECO:0007669"/>
    <property type="project" value="UniProtKB-KW"/>
</dbReference>
<keyword evidence="5" id="KW-0411">Iron-sulfur</keyword>
<dbReference type="InterPro" id="IPR045623">
    <property type="entry name" value="LigXa_C"/>
</dbReference>
<dbReference type="CDD" id="cd03479">
    <property type="entry name" value="Rieske_RO_Alpha_PhDO_like"/>
    <property type="match status" value="1"/>
</dbReference>
<evidence type="ECO:0000259" key="6">
    <source>
        <dbReference type="PROSITE" id="PS51296"/>
    </source>
</evidence>
<keyword evidence="4" id="KW-0408">Iron</keyword>
<evidence type="ECO:0000256" key="4">
    <source>
        <dbReference type="ARBA" id="ARBA00023004"/>
    </source>
</evidence>
<evidence type="ECO:0000256" key="2">
    <source>
        <dbReference type="ARBA" id="ARBA00022723"/>
    </source>
</evidence>
<dbReference type="SUPFAM" id="SSF50022">
    <property type="entry name" value="ISP domain"/>
    <property type="match status" value="1"/>
</dbReference>
<reference evidence="7" key="1">
    <citation type="submission" date="2018-05" db="EMBL/GenBank/DDBJ databases">
        <authorList>
            <person name="Lanie J.A."/>
            <person name="Ng W.-L."/>
            <person name="Kazmierczak K.M."/>
            <person name="Andrzejewski T.M."/>
            <person name="Davidsen T.M."/>
            <person name="Wayne K.J."/>
            <person name="Tettelin H."/>
            <person name="Glass J.I."/>
            <person name="Rusch D."/>
            <person name="Podicherti R."/>
            <person name="Tsui H.-C.T."/>
            <person name="Winkler M.E."/>
        </authorList>
    </citation>
    <scope>NUCLEOTIDE SEQUENCE</scope>
</reference>
<dbReference type="GO" id="GO:0016491">
    <property type="term" value="F:oxidoreductase activity"/>
    <property type="evidence" value="ECO:0007669"/>
    <property type="project" value="UniProtKB-KW"/>
</dbReference>
<protein>
    <recommendedName>
        <fullName evidence="6">Rieske domain-containing protein</fullName>
    </recommendedName>
</protein>
<dbReference type="EMBL" id="UINC01108902">
    <property type="protein sequence ID" value="SVC75348.1"/>
    <property type="molecule type" value="Genomic_DNA"/>
</dbReference>
<feature type="non-terminal residue" evidence="7">
    <location>
        <position position="206"/>
    </location>
</feature>
<dbReference type="GO" id="GO:0005506">
    <property type="term" value="F:iron ion binding"/>
    <property type="evidence" value="ECO:0007669"/>
    <property type="project" value="InterPro"/>
</dbReference>
<accession>A0A382PRU3</accession>
<evidence type="ECO:0000256" key="5">
    <source>
        <dbReference type="ARBA" id="ARBA00023014"/>
    </source>
</evidence>
<gene>
    <name evidence="7" type="ORF">METZ01_LOCUS328202</name>
</gene>
<keyword evidence="3" id="KW-0560">Oxidoreductase</keyword>
<sequence>MLSQRGSERVEAAGEEVMVLTVEETNYLCRIGPGTPMGNLMRRYWTPILLSKELPEPDGAPLRSRILGEDLVAYRDTTGEVGLLDNYCPHRRASLFFGRNEECGLRCVYHGWKFDKDGNCVDMPSEPAESNFKDKVRIKSYPVKEGGGLIWAYMGPSELKPPMPRFEYLELEPEQVSVSKLRYESNYVQVVEGDLDTVHASLLHSR</sequence>
<evidence type="ECO:0000256" key="1">
    <source>
        <dbReference type="ARBA" id="ARBA00022714"/>
    </source>
</evidence>
<dbReference type="InterPro" id="IPR050584">
    <property type="entry name" value="Cholesterol_7-desaturase"/>
</dbReference>
<dbReference type="PANTHER" id="PTHR21266:SF59">
    <property type="entry name" value="BLR4922 PROTEIN"/>
    <property type="match status" value="1"/>
</dbReference>
<dbReference type="SUPFAM" id="SSF55961">
    <property type="entry name" value="Bet v1-like"/>
    <property type="match status" value="1"/>
</dbReference>
<keyword evidence="2" id="KW-0479">Metal-binding</keyword>
<dbReference type="Pfam" id="PF00355">
    <property type="entry name" value="Rieske"/>
    <property type="match status" value="1"/>
</dbReference>
<feature type="domain" description="Rieske" evidence="6">
    <location>
        <begin position="45"/>
        <end position="152"/>
    </location>
</feature>
<evidence type="ECO:0000313" key="7">
    <source>
        <dbReference type="EMBL" id="SVC75348.1"/>
    </source>
</evidence>
<name>A0A382PRU3_9ZZZZ</name>
<proteinExistence type="predicted"/>
<dbReference type="Pfam" id="PF19301">
    <property type="entry name" value="LigXa_C"/>
    <property type="match status" value="1"/>
</dbReference>
<dbReference type="PROSITE" id="PS00570">
    <property type="entry name" value="RING_HYDROXYL_ALPHA"/>
    <property type="match status" value="1"/>
</dbReference>
<keyword evidence="1" id="KW-0001">2Fe-2S</keyword>
<dbReference type="AlphaFoldDB" id="A0A382PRU3"/>
<dbReference type="PANTHER" id="PTHR21266">
    <property type="entry name" value="IRON-SULFUR DOMAIN CONTAINING PROTEIN"/>
    <property type="match status" value="1"/>
</dbReference>
<dbReference type="InterPro" id="IPR036922">
    <property type="entry name" value="Rieske_2Fe-2S_sf"/>
</dbReference>
<organism evidence="7">
    <name type="scientific">marine metagenome</name>
    <dbReference type="NCBI Taxonomy" id="408172"/>
    <lineage>
        <taxon>unclassified sequences</taxon>
        <taxon>metagenomes</taxon>
        <taxon>ecological metagenomes</taxon>
    </lineage>
</organism>